<feature type="coiled-coil region" evidence="6">
    <location>
        <begin position="339"/>
        <end position="401"/>
    </location>
</feature>
<dbReference type="InterPro" id="IPR050445">
    <property type="entry name" value="Bact_polysacc_biosynth/exp"/>
</dbReference>
<evidence type="ECO:0000259" key="9">
    <source>
        <dbReference type="Pfam" id="PF13807"/>
    </source>
</evidence>
<keyword evidence="3 7" id="KW-0812">Transmembrane</keyword>
<dbReference type="GO" id="GO:0005886">
    <property type="term" value="C:plasma membrane"/>
    <property type="evidence" value="ECO:0007669"/>
    <property type="project" value="UniProtKB-SubCell"/>
</dbReference>
<evidence type="ECO:0000259" key="8">
    <source>
        <dbReference type="Pfam" id="PF02706"/>
    </source>
</evidence>
<evidence type="ECO:0000256" key="7">
    <source>
        <dbReference type="SAM" id="Phobius"/>
    </source>
</evidence>
<accession>A0A2J6WFQ1</accession>
<dbReference type="GO" id="GO:0004713">
    <property type="term" value="F:protein tyrosine kinase activity"/>
    <property type="evidence" value="ECO:0007669"/>
    <property type="project" value="TreeGrafter"/>
</dbReference>
<proteinExistence type="predicted"/>
<reference evidence="10 11" key="1">
    <citation type="submission" date="2018-01" db="EMBL/GenBank/DDBJ databases">
        <title>Metagenomic assembled genomes from two thermal pools in the Uzon Caldera, Kamchatka, Russia.</title>
        <authorList>
            <person name="Wilkins L."/>
            <person name="Ettinger C."/>
        </authorList>
    </citation>
    <scope>NUCLEOTIDE SEQUENCE [LARGE SCALE GENOMIC DNA]</scope>
    <source>
        <strain evidence="10">ZAV-07</strain>
    </source>
</reference>
<gene>
    <name evidence="10" type="ORF">C0189_00785</name>
</gene>
<evidence type="ECO:0000313" key="10">
    <source>
        <dbReference type="EMBL" id="PMP68650.1"/>
    </source>
</evidence>
<dbReference type="InterPro" id="IPR032807">
    <property type="entry name" value="GNVR"/>
</dbReference>
<dbReference type="Pfam" id="PF02706">
    <property type="entry name" value="Wzz"/>
    <property type="match status" value="1"/>
</dbReference>
<protein>
    <recommendedName>
        <fullName evidence="12">Polysaccharide chain length determinant N-terminal domain-containing protein</fullName>
    </recommendedName>
</protein>
<evidence type="ECO:0000313" key="11">
    <source>
        <dbReference type="Proteomes" id="UP000237040"/>
    </source>
</evidence>
<evidence type="ECO:0000256" key="6">
    <source>
        <dbReference type="SAM" id="Coils"/>
    </source>
</evidence>
<keyword evidence="4 7" id="KW-1133">Transmembrane helix</keyword>
<evidence type="ECO:0008006" key="12">
    <source>
        <dbReference type="Google" id="ProtNLM"/>
    </source>
</evidence>
<dbReference type="PANTHER" id="PTHR32309:SF13">
    <property type="entry name" value="FERRIC ENTEROBACTIN TRANSPORT PROTEIN FEPE"/>
    <property type="match status" value="1"/>
</dbReference>
<dbReference type="AlphaFoldDB" id="A0A2J6WFQ1"/>
<keyword evidence="2" id="KW-1003">Cell membrane</keyword>
<dbReference type="EMBL" id="PNIL01000012">
    <property type="protein sequence ID" value="PMP68650.1"/>
    <property type="molecule type" value="Genomic_DNA"/>
</dbReference>
<comment type="caution">
    <text evidence="10">The sequence shown here is derived from an EMBL/GenBank/DDBJ whole genome shotgun (WGS) entry which is preliminary data.</text>
</comment>
<dbReference type="Proteomes" id="UP000237040">
    <property type="component" value="Unassembled WGS sequence"/>
</dbReference>
<dbReference type="Pfam" id="PF13807">
    <property type="entry name" value="GNVR"/>
    <property type="match status" value="1"/>
</dbReference>
<organism evidence="10 11">
    <name type="scientific">Caldisericum exile</name>
    <dbReference type="NCBI Taxonomy" id="693075"/>
    <lineage>
        <taxon>Bacteria</taxon>
        <taxon>Pseudomonadati</taxon>
        <taxon>Caldisericota/Cryosericota group</taxon>
        <taxon>Caldisericota</taxon>
        <taxon>Caldisericia</taxon>
        <taxon>Caldisericales</taxon>
        <taxon>Caldisericaceae</taxon>
        <taxon>Caldisericum</taxon>
    </lineage>
</organism>
<dbReference type="InterPro" id="IPR003856">
    <property type="entry name" value="LPS_length_determ_N"/>
</dbReference>
<feature type="transmembrane region" description="Helical" evidence="7">
    <location>
        <begin position="539"/>
        <end position="560"/>
    </location>
</feature>
<comment type="subcellular location">
    <subcellularLocation>
        <location evidence="1">Cell membrane</location>
        <topology evidence="1">Multi-pass membrane protein</topology>
    </subcellularLocation>
</comment>
<evidence type="ECO:0000256" key="4">
    <source>
        <dbReference type="ARBA" id="ARBA00022989"/>
    </source>
</evidence>
<feature type="domain" description="Tyrosine-protein kinase G-rich" evidence="9">
    <location>
        <begin position="483"/>
        <end position="559"/>
    </location>
</feature>
<sequence length="574" mass="64601">MEDEEIELRDYINVLVRWKKLIIGLTVIAMLVTGLLSYFVLPKEYEATTTFLVSNPQISNTNQFSTLYDQATNPISFVSNPSIETYSQLVKDPSFLSTIISENGFSKELTPEILSKKINVTNPENSNLIVVSVSLNDPEEAYKIAKMIGEKFPKYAQDLNKADMSWLVTYIENQLQETSKDLETKEKVYKDSLSTFVSDILNTAKQELQKKETAYVIEASKLATDELNLALTNLIKATSDYQSFLATPDNITVLTNEINVRLSEFTNYQSKLSDLKISIETNHAKLADLVSQISKESQFITLTQSVADSQFLTQLVQDNPNFKELVHLQMESTQLNPLYEQLKSNIASLKATLAEITSEQREVQNMSTQTLNEIYSLQKKLSEKQVTLEKLQKNLDLARDDYSNAFSHYGDYSTMLSLNTGGLLARIPTLKSRQEQLISLKRELDEAQANYNIAFSIYKDNSALGNIDIGGLIALNPTLKEDQLKYLSLKRELSLAQQKYDLLKTSYSQAKILGTMNIENIKLALGPIVPEKPVGPHKLLNVAIAGIATLFFSILLAFFLEYMQGSNGKKEEKA</sequence>
<dbReference type="PANTHER" id="PTHR32309">
    <property type="entry name" value="TYROSINE-PROTEIN KINASE"/>
    <property type="match status" value="1"/>
</dbReference>
<feature type="transmembrane region" description="Helical" evidence="7">
    <location>
        <begin position="21"/>
        <end position="41"/>
    </location>
</feature>
<evidence type="ECO:0000256" key="1">
    <source>
        <dbReference type="ARBA" id="ARBA00004651"/>
    </source>
</evidence>
<name>A0A2J6WFQ1_9BACT</name>
<keyword evidence="5 7" id="KW-0472">Membrane</keyword>
<evidence type="ECO:0000256" key="3">
    <source>
        <dbReference type="ARBA" id="ARBA00022692"/>
    </source>
</evidence>
<evidence type="ECO:0000256" key="2">
    <source>
        <dbReference type="ARBA" id="ARBA00022475"/>
    </source>
</evidence>
<keyword evidence="6" id="KW-0175">Coiled coil</keyword>
<feature type="domain" description="Polysaccharide chain length determinant N-terminal" evidence="8">
    <location>
        <begin position="4"/>
        <end position="102"/>
    </location>
</feature>
<evidence type="ECO:0000256" key="5">
    <source>
        <dbReference type="ARBA" id="ARBA00023136"/>
    </source>
</evidence>